<feature type="non-terminal residue" evidence="2">
    <location>
        <position position="1"/>
    </location>
</feature>
<name>A0A642C523_BACOV</name>
<evidence type="ECO:0000313" key="3">
    <source>
        <dbReference type="Proteomes" id="UP000435985"/>
    </source>
</evidence>
<accession>A0A642C523</accession>
<comment type="caution">
    <text evidence="2">The sequence shown here is derived from an EMBL/GenBank/DDBJ whole genome shotgun (WGS) entry which is preliminary data.</text>
</comment>
<evidence type="ECO:0000259" key="1">
    <source>
        <dbReference type="Pfam" id="PF16387"/>
    </source>
</evidence>
<sequence>IYSDPKNPLPPKIKQLLFKKSLIWYNTLWGSLAGNHDDNLALTDPEKSYGYLIEQLGARILQTDQPAYLLDYLRKKGWHN</sequence>
<proteinExistence type="predicted"/>
<dbReference type="Gene3D" id="3.20.20.190">
    <property type="entry name" value="Phosphatidylinositol (PI) phosphodiesterase"/>
    <property type="match status" value="1"/>
</dbReference>
<dbReference type="GO" id="GO:0008081">
    <property type="term" value="F:phosphoric diester hydrolase activity"/>
    <property type="evidence" value="ECO:0007669"/>
    <property type="project" value="InterPro"/>
</dbReference>
<dbReference type="Pfam" id="PF16387">
    <property type="entry name" value="DUF4996"/>
    <property type="match status" value="1"/>
</dbReference>
<dbReference type="InterPro" id="IPR032160">
    <property type="entry name" value="DUF4996"/>
</dbReference>
<reference evidence="2 3" key="1">
    <citation type="journal article" date="2019" name="Nat. Med.">
        <title>A library of human gut bacterial isolates paired with longitudinal multiomics data enables mechanistic microbiome research.</title>
        <authorList>
            <person name="Poyet M."/>
            <person name="Groussin M."/>
            <person name="Gibbons S.M."/>
            <person name="Avila-Pacheco J."/>
            <person name="Jiang X."/>
            <person name="Kearney S.M."/>
            <person name="Perrotta A.R."/>
            <person name="Berdy B."/>
            <person name="Zhao S."/>
            <person name="Lieberman T.D."/>
            <person name="Swanson P.K."/>
            <person name="Smith M."/>
            <person name="Roesemann S."/>
            <person name="Alexander J.E."/>
            <person name="Rich S.A."/>
            <person name="Livny J."/>
            <person name="Vlamakis H."/>
            <person name="Clish C."/>
            <person name="Bullock K."/>
            <person name="Deik A."/>
            <person name="Scott J."/>
            <person name="Pierce K.A."/>
            <person name="Xavier R.J."/>
            <person name="Alm E.J."/>
        </authorList>
    </citation>
    <scope>NUCLEOTIDE SEQUENCE [LARGE SCALE GENOMIC DNA]</scope>
    <source>
        <strain evidence="2 3">BIOML-A14</strain>
    </source>
</reference>
<gene>
    <name evidence="2" type="ORF">F3B98_32500</name>
</gene>
<dbReference type="AlphaFoldDB" id="A0A642C523"/>
<evidence type="ECO:0000313" key="2">
    <source>
        <dbReference type="EMBL" id="KAA4646508.1"/>
    </source>
</evidence>
<dbReference type="InterPro" id="IPR017946">
    <property type="entry name" value="PLC-like_Pdiesterase_TIM-brl"/>
</dbReference>
<organism evidence="2 3">
    <name type="scientific">Bacteroides ovatus</name>
    <dbReference type="NCBI Taxonomy" id="28116"/>
    <lineage>
        <taxon>Bacteria</taxon>
        <taxon>Pseudomonadati</taxon>
        <taxon>Bacteroidota</taxon>
        <taxon>Bacteroidia</taxon>
        <taxon>Bacteroidales</taxon>
        <taxon>Bacteroidaceae</taxon>
        <taxon>Bacteroides</taxon>
    </lineage>
</organism>
<feature type="domain" description="DUF4996" evidence="1">
    <location>
        <begin position="2"/>
        <end position="73"/>
    </location>
</feature>
<dbReference type="Proteomes" id="UP000435985">
    <property type="component" value="Unassembled WGS sequence"/>
</dbReference>
<protein>
    <submittedName>
        <fullName evidence="2">Glycerophosphodiester phosphodiesterase</fullName>
    </submittedName>
</protein>
<dbReference type="GO" id="GO:0006629">
    <property type="term" value="P:lipid metabolic process"/>
    <property type="evidence" value="ECO:0007669"/>
    <property type="project" value="InterPro"/>
</dbReference>
<dbReference type="EMBL" id="VWFO01000658">
    <property type="protein sequence ID" value="KAA4646508.1"/>
    <property type="molecule type" value="Genomic_DNA"/>
</dbReference>